<gene>
    <name evidence="2" type="ORF">FISHEDRAFT_68643</name>
</gene>
<organism evidence="2 3">
    <name type="scientific">Fistulina hepatica ATCC 64428</name>
    <dbReference type="NCBI Taxonomy" id="1128425"/>
    <lineage>
        <taxon>Eukaryota</taxon>
        <taxon>Fungi</taxon>
        <taxon>Dikarya</taxon>
        <taxon>Basidiomycota</taxon>
        <taxon>Agaricomycotina</taxon>
        <taxon>Agaricomycetes</taxon>
        <taxon>Agaricomycetidae</taxon>
        <taxon>Agaricales</taxon>
        <taxon>Fistulinaceae</taxon>
        <taxon>Fistulina</taxon>
    </lineage>
</organism>
<dbReference type="Proteomes" id="UP000054144">
    <property type="component" value="Unassembled WGS sequence"/>
</dbReference>
<evidence type="ECO:0000313" key="3">
    <source>
        <dbReference type="Proteomes" id="UP000054144"/>
    </source>
</evidence>
<proteinExistence type="predicted"/>
<dbReference type="AlphaFoldDB" id="A0A0D7ASD0"/>
<keyword evidence="3" id="KW-1185">Reference proteome</keyword>
<evidence type="ECO:0000313" key="2">
    <source>
        <dbReference type="EMBL" id="KIY53708.1"/>
    </source>
</evidence>
<accession>A0A0D7ASD0</accession>
<sequence>MAGRGRRKAVRKRSATVTSNPGAPSRKKKKASVLEASPDNQSDQLDSDTLAPLDSDADHSDELTPPPKIKISRAQLNKAIANAGTATGVNLDNAIQHGVVKNAAVVPRTVAARADSELDNIFSTQNSSDEEEEDQLDSDSADSEIEDVMDVRYHVLHAGAITKLALSSDITAKAFLTEIGETMGIKRKALQLSYRLGSASKTSPFNHLSTRDEYESMVLEYISAVHSPSRKQQKGKKSKAVLHIDVKDLNKVSVKALKPSAKTSSVSKPTRKSAKKKPAIDTDSSSDSEDDGSEKPTTLPQRAAIVMKANACARCAGKSCVDYRGHHHTLSQNDISLWALAMSNGYRSATVPPRMITDIIEANILKEVKTTPQAAPIVTPPTNTYPQYPPYGGYPSHPFQPPYPYYPPPPTKQHSNDMIIPSSDGLAEEVKDRGYFPPLDVWLAGLDSSKRKETFILSSWLKFSKFVLE</sequence>
<feature type="region of interest" description="Disordered" evidence="1">
    <location>
        <begin position="257"/>
        <end position="299"/>
    </location>
</feature>
<feature type="compositionally biased region" description="Basic residues" evidence="1">
    <location>
        <begin position="1"/>
        <end position="14"/>
    </location>
</feature>
<dbReference type="OrthoDB" id="3267981at2759"/>
<protein>
    <submittedName>
        <fullName evidence="2">Uncharacterized protein</fullName>
    </submittedName>
</protein>
<reference evidence="2 3" key="1">
    <citation type="journal article" date="2015" name="Fungal Genet. Biol.">
        <title>Evolution of novel wood decay mechanisms in Agaricales revealed by the genome sequences of Fistulina hepatica and Cylindrobasidium torrendii.</title>
        <authorList>
            <person name="Floudas D."/>
            <person name="Held B.W."/>
            <person name="Riley R."/>
            <person name="Nagy L.G."/>
            <person name="Koehler G."/>
            <person name="Ransdell A.S."/>
            <person name="Younus H."/>
            <person name="Chow J."/>
            <person name="Chiniquy J."/>
            <person name="Lipzen A."/>
            <person name="Tritt A."/>
            <person name="Sun H."/>
            <person name="Haridas S."/>
            <person name="LaButti K."/>
            <person name="Ohm R.A."/>
            <person name="Kues U."/>
            <person name="Blanchette R.A."/>
            <person name="Grigoriev I.V."/>
            <person name="Minto R.E."/>
            <person name="Hibbett D.S."/>
        </authorList>
    </citation>
    <scope>NUCLEOTIDE SEQUENCE [LARGE SCALE GENOMIC DNA]</scope>
    <source>
        <strain evidence="2 3">ATCC 64428</strain>
    </source>
</reference>
<feature type="region of interest" description="Disordered" evidence="1">
    <location>
        <begin position="1"/>
        <end position="68"/>
    </location>
</feature>
<name>A0A0D7ASD0_9AGAR</name>
<dbReference type="EMBL" id="KN881591">
    <property type="protein sequence ID" value="KIY53708.1"/>
    <property type="molecule type" value="Genomic_DNA"/>
</dbReference>
<evidence type="ECO:0000256" key="1">
    <source>
        <dbReference type="SAM" id="MobiDB-lite"/>
    </source>
</evidence>